<proteinExistence type="predicted"/>
<name>A0A4V3DP48_9LIST</name>
<evidence type="ECO:0008006" key="3">
    <source>
        <dbReference type="Google" id="ProtNLM"/>
    </source>
</evidence>
<comment type="caution">
    <text evidence="1">The sequence shown here is derived from an EMBL/GenBank/DDBJ whole genome shotgun (WGS) entry which is preliminary data.</text>
</comment>
<organism evidence="1 2">
    <name type="scientific">Listeria rocourtiae</name>
    <dbReference type="NCBI Taxonomy" id="647910"/>
    <lineage>
        <taxon>Bacteria</taxon>
        <taxon>Bacillati</taxon>
        <taxon>Bacillota</taxon>
        <taxon>Bacilli</taxon>
        <taxon>Bacillales</taxon>
        <taxon>Listeriaceae</taxon>
        <taxon>Listeria</taxon>
    </lineage>
</organism>
<sequence length="32" mass="3704">MQTIIAFDVSMGKSYMVIYQHGQCVEEKEIQP</sequence>
<dbReference type="Proteomes" id="UP000295558">
    <property type="component" value="Unassembled WGS sequence"/>
</dbReference>
<dbReference type="EMBL" id="SNZK01000016">
    <property type="protein sequence ID" value="TDR50946.1"/>
    <property type="molecule type" value="Genomic_DNA"/>
</dbReference>
<reference evidence="1 2" key="1">
    <citation type="submission" date="2019-03" db="EMBL/GenBank/DDBJ databases">
        <title>Genomic Encyclopedia of Type Strains, Phase III (KMG-III): the genomes of soil and plant-associated and newly described type strains.</title>
        <authorList>
            <person name="Whitman W."/>
        </authorList>
    </citation>
    <scope>NUCLEOTIDE SEQUENCE [LARGE SCALE GENOMIC DNA]</scope>
    <source>
        <strain evidence="1 2">CECT 7972</strain>
    </source>
</reference>
<evidence type="ECO:0000313" key="1">
    <source>
        <dbReference type="EMBL" id="TDR50946.1"/>
    </source>
</evidence>
<evidence type="ECO:0000313" key="2">
    <source>
        <dbReference type="Proteomes" id="UP000295558"/>
    </source>
</evidence>
<protein>
    <recommendedName>
        <fullName evidence="3">Transposase</fullName>
    </recommendedName>
</protein>
<keyword evidence="2" id="KW-1185">Reference proteome</keyword>
<accession>A0A4V3DP48</accession>
<dbReference type="AlphaFoldDB" id="A0A4V3DP48"/>
<gene>
    <name evidence="1" type="ORF">DFP96_11644</name>
</gene>